<keyword evidence="2" id="KW-1185">Reference proteome</keyword>
<dbReference type="EMBL" id="JARK01001569">
    <property type="protein sequence ID" value="EYB89307.1"/>
    <property type="molecule type" value="Genomic_DNA"/>
</dbReference>
<reference evidence="2" key="1">
    <citation type="journal article" date="2015" name="Nat. Genet.">
        <title>The genome and transcriptome of the zoonotic hookworm Ancylostoma ceylanicum identify infection-specific gene families.</title>
        <authorList>
            <person name="Schwarz E.M."/>
            <person name="Hu Y."/>
            <person name="Antoshechkin I."/>
            <person name="Miller M.M."/>
            <person name="Sternberg P.W."/>
            <person name="Aroian R.V."/>
        </authorList>
    </citation>
    <scope>NUCLEOTIDE SEQUENCE</scope>
    <source>
        <strain evidence="2">HY135</strain>
    </source>
</reference>
<dbReference type="Proteomes" id="UP000024635">
    <property type="component" value="Unassembled WGS sequence"/>
</dbReference>
<name>A0A016SFY3_9BILA</name>
<organism evidence="1 2">
    <name type="scientific">Ancylostoma ceylanicum</name>
    <dbReference type="NCBI Taxonomy" id="53326"/>
    <lineage>
        <taxon>Eukaryota</taxon>
        <taxon>Metazoa</taxon>
        <taxon>Ecdysozoa</taxon>
        <taxon>Nematoda</taxon>
        <taxon>Chromadorea</taxon>
        <taxon>Rhabditida</taxon>
        <taxon>Rhabditina</taxon>
        <taxon>Rhabditomorpha</taxon>
        <taxon>Strongyloidea</taxon>
        <taxon>Ancylostomatidae</taxon>
        <taxon>Ancylostomatinae</taxon>
        <taxon>Ancylostoma</taxon>
    </lineage>
</organism>
<proteinExistence type="predicted"/>
<dbReference type="AlphaFoldDB" id="A0A016SFY3"/>
<sequence length="101" mass="11362">MNLEQALNLADPETAKESISVVQLLNASNSKGAARVKELEDLIAMLRSDNDTLQRNIQQTVNLKGVIEKQLGERSAEVKEFQEKELKLTAEEDRLHCDVRT</sequence>
<gene>
    <name evidence="1" type="primary">Acey_s0233.g3087</name>
    <name evidence="1" type="ORF">Y032_0233g3087</name>
</gene>
<comment type="caution">
    <text evidence="1">The sequence shown here is derived from an EMBL/GenBank/DDBJ whole genome shotgun (WGS) entry which is preliminary data.</text>
</comment>
<evidence type="ECO:0000313" key="1">
    <source>
        <dbReference type="EMBL" id="EYB89307.1"/>
    </source>
</evidence>
<evidence type="ECO:0000313" key="2">
    <source>
        <dbReference type="Proteomes" id="UP000024635"/>
    </source>
</evidence>
<dbReference type="OrthoDB" id="75724at2759"/>
<accession>A0A016SFY3</accession>
<protein>
    <submittedName>
        <fullName evidence="1">Uncharacterized protein</fullName>
    </submittedName>
</protein>